<feature type="signal peptide" evidence="9">
    <location>
        <begin position="1"/>
        <end position="16"/>
    </location>
</feature>
<evidence type="ECO:0000256" key="3">
    <source>
        <dbReference type="ARBA" id="ARBA00012646"/>
    </source>
</evidence>
<evidence type="ECO:0000256" key="1">
    <source>
        <dbReference type="ARBA" id="ARBA00000032"/>
    </source>
</evidence>
<dbReference type="InterPro" id="IPR050645">
    <property type="entry name" value="Histidine_acid_phosphatase"/>
</dbReference>
<evidence type="ECO:0000256" key="5">
    <source>
        <dbReference type="ARBA" id="ARBA00022801"/>
    </source>
</evidence>
<evidence type="ECO:0000313" key="10">
    <source>
        <dbReference type="EMBL" id="KFM66680.1"/>
    </source>
</evidence>
<dbReference type="STRING" id="407821.A0A087TNJ1"/>
<dbReference type="CDD" id="cd07061">
    <property type="entry name" value="HP_HAP_like"/>
    <property type="match status" value="1"/>
</dbReference>
<dbReference type="GO" id="GO:0003993">
    <property type="term" value="F:acid phosphatase activity"/>
    <property type="evidence" value="ECO:0007669"/>
    <property type="project" value="UniProtKB-EC"/>
</dbReference>
<evidence type="ECO:0000256" key="8">
    <source>
        <dbReference type="SAM" id="MobiDB-lite"/>
    </source>
</evidence>
<dbReference type="Proteomes" id="UP000054359">
    <property type="component" value="Unassembled WGS sequence"/>
</dbReference>
<name>A0A087TNJ1_STEMI</name>
<keyword evidence="11" id="KW-1185">Reference proteome</keyword>
<reference evidence="10 11" key="1">
    <citation type="submission" date="2013-11" db="EMBL/GenBank/DDBJ databases">
        <title>Genome sequencing of Stegodyphus mimosarum.</title>
        <authorList>
            <person name="Bechsgaard J."/>
        </authorList>
    </citation>
    <scope>NUCLEOTIDE SEQUENCE [LARGE SCALE GENOMIC DNA]</scope>
</reference>
<evidence type="ECO:0000256" key="7">
    <source>
        <dbReference type="ARBA" id="ARBA00023180"/>
    </source>
</evidence>
<sequence length="401" mass="47393">MWFYLILALLFTCAISKQDQEKETYQSEQEIYRGKLIYLQILTSNGFYSPLEIYPTDENKESAWPQGLTKLTKLGMLQQYQLGKFLRKVYGDFITSDPTEVETFSAADDRTLESALCFLASLYSPTKEWRFVPKLEWQPVPVPHIEGPYDRFLGYLPYCPRMFSEIRKIIKSQPGQEFINKDEFLYSFWANNSGMPMNDWNDVTRLFDTLQRENNTGLEVPEWAKLYWHEMKRITDAAYRWNHNSRVGLKLKIGPLLELMTERLKFKTLEDDPNRNTKVNVYVTHDWNIVALLMSTFRFNGLRPPPCATIIWELYQRYNNYQVRMLYYNSSTPELGYQDPFMFTVRGCTEYCPLAYFINFFRDYIPKDWNKLCGLKKVKSLESDESGRPFSLSDEKNPGQP</sequence>
<organism evidence="10 11">
    <name type="scientific">Stegodyphus mimosarum</name>
    <name type="common">African social velvet spider</name>
    <dbReference type="NCBI Taxonomy" id="407821"/>
    <lineage>
        <taxon>Eukaryota</taxon>
        <taxon>Metazoa</taxon>
        <taxon>Ecdysozoa</taxon>
        <taxon>Arthropoda</taxon>
        <taxon>Chelicerata</taxon>
        <taxon>Arachnida</taxon>
        <taxon>Araneae</taxon>
        <taxon>Araneomorphae</taxon>
        <taxon>Entelegynae</taxon>
        <taxon>Eresoidea</taxon>
        <taxon>Eresidae</taxon>
        <taxon>Stegodyphus</taxon>
    </lineage>
</organism>
<feature type="non-terminal residue" evidence="10">
    <location>
        <position position="401"/>
    </location>
</feature>
<dbReference type="Pfam" id="PF00328">
    <property type="entry name" value="His_Phos_2"/>
    <property type="match status" value="1"/>
</dbReference>
<keyword evidence="5" id="KW-0378">Hydrolase</keyword>
<dbReference type="EMBL" id="KK116057">
    <property type="protein sequence ID" value="KFM66680.1"/>
    <property type="molecule type" value="Genomic_DNA"/>
</dbReference>
<gene>
    <name evidence="10" type="ORF">X975_08822</name>
</gene>
<keyword evidence="4 9" id="KW-0732">Signal</keyword>
<evidence type="ECO:0000256" key="9">
    <source>
        <dbReference type="SAM" id="SignalP"/>
    </source>
</evidence>
<proteinExistence type="inferred from homology"/>
<keyword evidence="7" id="KW-0325">Glycoprotein</keyword>
<evidence type="ECO:0000256" key="2">
    <source>
        <dbReference type="ARBA" id="ARBA00005375"/>
    </source>
</evidence>
<dbReference type="PANTHER" id="PTHR11567">
    <property type="entry name" value="ACID PHOSPHATASE-RELATED"/>
    <property type="match status" value="1"/>
</dbReference>
<keyword evidence="6" id="KW-1015">Disulfide bond</keyword>
<dbReference type="AlphaFoldDB" id="A0A087TNJ1"/>
<evidence type="ECO:0000256" key="6">
    <source>
        <dbReference type="ARBA" id="ARBA00023157"/>
    </source>
</evidence>
<dbReference type="Gene3D" id="3.40.50.1240">
    <property type="entry name" value="Phosphoglycerate mutase-like"/>
    <property type="match status" value="1"/>
</dbReference>
<evidence type="ECO:0000313" key="11">
    <source>
        <dbReference type="Proteomes" id="UP000054359"/>
    </source>
</evidence>
<dbReference type="InterPro" id="IPR029033">
    <property type="entry name" value="His_PPase_superfam"/>
</dbReference>
<evidence type="ECO:0000256" key="4">
    <source>
        <dbReference type="ARBA" id="ARBA00022729"/>
    </source>
</evidence>
<dbReference type="InterPro" id="IPR000560">
    <property type="entry name" value="His_Pase_clade-2"/>
</dbReference>
<dbReference type="PANTHER" id="PTHR11567:SF211">
    <property type="entry name" value="PROSTATIC ACID PHOSPHATASE"/>
    <property type="match status" value="1"/>
</dbReference>
<dbReference type="EC" id="3.1.3.2" evidence="3"/>
<dbReference type="OMA" id="QICPYSQ"/>
<feature type="chain" id="PRO_5001829886" description="acid phosphatase" evidence="9">
    <location>
        <begin position="17"/>
        <end position="401"/>
    </location>
</feature>
<dbReference type="OrthoDB" id="6425998at2759"/>
<accession>A0A087TNJ1</accession>
<feature type="region of interest" description="Disordered" evidence="8">
    <location>
        <begin position="381"/>
        <end position="401"/>
    </location>
</feature>
<dbReference type="SUPFAM" id="SSF53254">
    <property type="entry name" value="Phosphoglycerate mutase-like"/>
    <property type="match status" value="1"/>
</dbReference>
<comment type="similarity">
    <text evidence="2">Belongs to the histidine acid phosphatase family.</text>
</comment>
<protein>
    <recommendedName>
        <fullName evidence="3">acid phosphatase</fullName>
        <ecNumber evidence="3">3.1.3.2</ecNumber>
    </recommendedName>
</protein>
<comment type="catalytic activity">
    <reaction evidence="1">
        <text>a phosphate monoester + H2O = an alcohol + phosphate</text>
        <dbReference type="Rhea" id="RHEA:15017"/>
        <dbReference type="ChEBI" id="CHEBI:15377"/>
        <dbReference type="ChEBI" id="CHEBI:30879"/>
        <dbReference type="ChEBI" id="CHEBI:43474"/>
        <dbReference type="ChEBI" id="CHEBI:67140"/>
        <dbReference type="EC" id="3.1.3.2"/>
    </reaction>
</comment>